<dbReference type="Proteomes" id="UP000035704">
    <property type="component" value="Chromosome"/>
</dbReference>
<keyword evidence="1" id="KW-1133">Transmembrane helix</keyword>
<dbReference type="EMBL" id="CP009687">
    <property type="protein sequence ID" value="AKL96217.1"/>
    <property type="molecule type" value="Genomic_DNA"/>
</dbReference>
<keyword evidence="1" id="KW-0812">Transmembrane</keyword>
<name>A0A0G3WE66_9CLOT</name>
<keyword evidence="3" id="KW-1185">Reference proteome</keyword>
<accession>A0A0G3WE66</accession>
<dbReference type="KEGG" id="cace:CACET_c27720"/>
<protein>
    <submittedName>
        <fullName evidence="2">Uncharacterized protein</fullName>
    </submittedName>
</protein>
<evidence type="ECO:0000313" key="3">
    <source>
        <dbReference type="Proteomes" id="UP000035704"/>
    </source>
</evidence>
<dbReference type="STRING" id="84022.CACET_c27720"/>
<organism evidence="2 3">
    <name type="scientific">Clostridium aceticum</name>
    <dbReference type="NCBI Taxonomy" id="84022"/>
    <lineage>
        <taxon>Bacteria</taxon>
        <taxon>Bacillati</taxon>
        <taxon>Bacillota</taxon>
        <taxon>Clostridia</taxon>
        <taxon>Eubacteriales</taxon>
        <taxon>Clostridiaceae</taxon>
        <taxon>Clostridium</taxon>
    </lineage>
</organism>
<evidence type="ECO:0000256" key="1">
    <source>
        <dbReference type="SAM" id="Phobius"/>
    </source>
</evidence>
<dbReference type="AlphaFoldDB" id="A0A0G3WE66"/>
<feature type="transmembrane region" description="Helical" evidence="1">
    <location>
        <begin position="12"/>
        <end position="33"/>
    </location>
</feature>
<dbReference type="RefSeq" id="WP_152640004.1">
    <property type="nucleotide sequence ID" value="NZ_CP009687.1"/>
</dbReference>
<proteinExistence type="predicted"/>
<reference evidence="2 3" key="1">
    <citation type="submission" date="2014-10" db="EMBL/GenBank/DDBJ databases">
        <title>Genome sequence of Clostridium aceticum DSM 1496.</title>
        <authorList>
            <person name="Poehlein A."/>
            <person name="Schiel-Bengelsdorf B."/>
            <person name="Gottschalk G."/>
            <person name="Duerre P."/>
            <person name="Daniel R."/>
        </authorList>
    </citation>
    <scope>NUCLEOTIDE SEQUENCE [LARGE SCALE GENOMIC DNA]</scope>
    <source>
        <strain evidence="2 3">DSM 1496</strain>
    </source>
</reference>
<evidence type="ECO:0000313" key="2">
    <source>
        <dbReference type="EMBL" id="AKL96217.1"/>
    </source>
</evidence>
<dbReference type="PATRIC" id="fig|84022.6.peg.2814"/>
<gene>
    <name evidence="2" type="ORF">CACET_c27720</name>
</gene>
<sequence length="175" mass="19800">MLLANIVKRTKRGNMSFIIILMILIPVILLPMVKLIGNSYEVQNNLLNISKESNVTNSVFEIALFESLNYIDGMTLSDFNSTELKNKINSVLTTNLKDLDVTILVDDNLENGKIQLNLGIDDKTTLILKIDNIQLEIVESFDGGEVEGITEGEEYIEEPEYLIDISNYVESRWVK</sequence>
<keyword evidence="1" id="KW-0472">Membrane</keyword>